<evidence type="ECO:0000256" key="1">
    <source>
        <dbReference type="SAM" id="MobiDB-lite"/>
    </source>
</evidence>
<evidence type="ECO:0008006" key="3">
    <source>
        <dbReference type="Google" id="ProtNLM"/>
    </source>
</evidence>
<reference evidence="2" key="1">
    <citation type="submission" date="2020-05" db="EMBL/GenBank/DDBJ databases">
        <authorList>
            <person name="Chiriac C."/>
            <person name="Salcher M."/>
            <person name="Ghai R."/>
            <person name="Kavagutti S V."/>
        </authorList>
    </citation>
    <scope>NUCLEOTIDE SEQUENCE</scope>
</reference>
<organism evidence="2">
    <name type="scientific">uncultured Caudovirales phage</name>
    <dbReference type="NCBI Taxonomy" id="2100421"/>
    <lineage>
        <taxon>Viruses</taxon>
        <taxon>Duplodnaviria</taxon>
        <taxon>Heunggongvirae</taxon>
        <taxon>Uroviricota</taxon>
        <taxon>Caudoviricetes</taxon>
        <taxon>Peduoviridae</taxon>
        <taxon>Maltschvirus</taxon>
        <taxon>Maltschvirus maltsch</taxon>
    </lineage>
</organism>
<sequence length="332" mass="37008">MNAPTPQASAPSGPLNMDQAVQALAAILPQEGQQDGSETQEPPSEEEVVAASEDQSESVADELEDESSDEQSESDEDTQEEDKPSTFTIKVDGKEVEVTLDELQKGYSRTQDYTRKTQLVAEMRKQTEAELTAIRAEREQYAQLLGALSEQVKAAAEPQIDWDRLYRDDPIEYVRQREVMRENREKAAAIQSEQQRLAEISQQEQMQQLQAHKAKQSQALLEAIPTWKDPAKAKAEKTMLIEFGQKMGFTPQELGNIYDHRVVLALRKAALYDQMQAKRQGIKPVTNNGPKPAKPGAAGRVSQMSDSVRAKQRLAKTGRVDDAASAIELMLR</sequence>
<proteinExistence type="predicted"/>
<feature type="compositionally biased region" description="Acidic residues" evidence="1">
    <location>
        <begin position="43"/>
        <end position="80"/>
    </location>
</feature>
<evidence type="ECO:0000313" key="2">
    <source>
        <dbReference type="EMBL" id="CAB5238788.1"/>
    </source>
</evidence>
<name>A0A6J7XQK6_9CAUD</name>
<feature type="compositionally biased region" description="Polar residues" evidence="1">
    <location>
        <begin position="31"/>
        <end position="42"/>
    </location>
</feature>
<feature type="compositionally biased region" description="Polar residues" evidence="1">
    <location>
        <begin position="1"/>
        <end position="10"/>
    </location>
</feature>
<dbReference type="EMBL" id="LR798465">
    <property type="protein sequence ID" value="CAB5238788.1"/>
    <property type="molecule type" value="Genomic_DNA"/>
</dbReference>
<protein>
    <recommendedName>
        <fullName evidence="3">Scaffolding protein</fullName>
    </recommendedName>
</protein>
<accession>A0A6J7XQK6</accession>
<feature type="region of interest" description="Disordered" evidence="1">
    <location>
        <begin position="1"/>
        <end position="90"/>
    </location>
</feature>
<feature type="region of interest" description="Disordered" evidence="1">
    <location>
        <begin position="281"/>
        <end position="318"/>
    </location>
</feature>
<gene>
    <name evidence="2" type="ORF">UFOVP751_30</name>
</gene>